<dbReference type="EMBL" id="JAJEQL010000013">
    <property type="protein sequence ID" value="MCC2199484.1"/>
    <property type="molecule type" value="Genomic_DNA"/>
</dbReference>
<dbReference type="Proteomes" id="UP001430637">
    <property type="component" value="Unassembled WGS sequence"/>
</dbReference>
<dbReference type="SUPFAM" id="SSF53756">
    <property type="entry name" value="UDP-Glycosyltransferase/glycogen phosphorylase"/>
    <property type="match status" value="1"/>
</dbReference>
<sequence>MIGVDETSIGGMLTVVNNYKNNKEFCKMTNLKYVATVIRSNKLVKIKTFLCKIPEIISTIRNDKIDIVHVHMAERGSVFREGFVVLLANVMGCKTVIHMHGADIEDWYNKQFVLIKKLIANIFCAADVMIVLGDNWLPFMRSVMVGHEEKIKVLHNAVYVEAENKANANATDILFYGMLIKRKGIEDLLAAFERIKDDIPKNIHLRLYGDNKEFDVLKKLKEYHLEERASYEGWMTSEKRQTVFSNTLINVLPSYNEGLPMTILESMGYGIPNISTNIAAIPEAITDGVNGFTIEPGDVDSLAEKMKNLILHKDLWVKFSNNAYETAKNEFSIKTHFAQLMKIYEQIM</sequence>
<dbReference type="Gene3D" id="3.40.50.2000">
    <property type="entry name" value="Glycogen Phosphorylase B"/>
    <property type="match status" value="2"/>
</dbReference>
<feature type="domain" description="Glycosyl transferase family 1" evidence="1">
    <location>
        <begin position="163"/>
        <end position="325"/>
    </location>
</feature>
<evidence type="ECO:0000313" key="2">
    <source>
        <dbReference type="EMBL" id="MCC2199484.1"/>
    </source>
</evidence>
<dbReference type="PANTHER" id="PTHR12526">
    <property type="entry name" value="GLYCOSYLTRANSFERASE"/>
    <property type="match status" value="1"/>
</dbReference>
<dbReference type="CDD" id="cd03801">
    <property type="entry name" value="GT4_PimA-like"/>
    <property type="match status" value="1"/>
</dbReference>
<comment type="caution">
    <text evidence="2">The sequence shown here is derived from an EMBL/GenBank/DDBJ whole genome shotgun (WGS) entry which is preliminary data.</text>
</comment>
<organism evidence="2 3">
    <name type="scientific">Faecalibacterium butyricigenerans</name>
    <dbReference type="NCBI Taxonomy" id="1851427"/>
    <lineage>
        <taxon>Bacteria</taxon>
        <taxon>Bacillati</taxon>
        <taxon>Bacillota</taxon>
        <taxon>Clostridia</taxon>
        <taxon>Eubacteriales</taxon>
        <taxon>Oscillospiraceae</taxon>
        <taxon>Faecalibacterium</taxon>
    </lineage>
</organism>
<dbReference type="InterPro" id="IPR001296">
    <property type="entry name" value="Glyco_trans_1"/>
</dbReference>
<gene>
    <name evidence="2" type="ORF">LKD23_06910</name>
</gene>
<keyword evidence="3" id="KW-1185">Reference proteome</keyword>
<evidence type="ECO:0000259" key="1">
    <source>
        <dbReference type="Pfam" id="PF00534"/>
    </source>
</evidence>
<dbReference type="Pfam" id="PF00534">
    <property type="entry name" value="Glycos_transf_1"/>
    <property type="match status" value="1"/>
</dbReference>
<reference evidence="2" key="1">
    <citation type="submission" date="2021-10" db="EMBL/GenBank/DDBJ databases">
        <title>Anaerobic single-cell dispensing facilitates the cultivation of human gut bacteria.</title>
        <authorList>
            <person name="Afrizal A."/>
        </authorList>
    </citation>
    <scope>NUCLEOTIDE SEQUENCE</scope>
    <source>
        <strain evidence="2">CLA-AA-H233</strain>
    </source>
</reference>
<proteinExistence type="predicted"/>
<protein>
    <submittedName>
        <fullName evidence="2">Glycosyltransferase family 4 protein</fullName>
    </submittedName>
</protein>
<evidence type="ECO:0000313" key="3">
    <source>
        <dbReference type="Proteomes" id="UP001430637"/>
    </source>
</evidence>
<name>A0ABS8F8B5_9FIRM</name>
<accession>A0ABS8F8B5</accession>